<keyword evidence="4" id="KW-1185">Reference proteome</keyword>
<feature type="domain" description="NID" evidence="2">
    <location>
        <begin position="190"/>
        <end position="277"/>
    </location>
</feature>
<feature type="domain" description="NID" evidence="2">
    <location>
        <begin position="288"/>
        <end position="375"/>
    </location>
</feature>
<dbReference type="AlphaFoldDB" id="A0A6G1QB81"/>
<proteinExistence type="predicted"/>
<reference evidence="4" key="2">
    <citation type="submission" date="2019-02" db="EMBL/GenBank/DDBJ databases">
        <title>Opniocepnalus argus Var Kimnra genome.</title>
        <authorList>
            <person name="Zhou C."/>
            <person name="Xiao S."/>
        </authorList>
    </citation>
    <scope>NUCLEOTIDE SEQUENCE [LARGE SCALE GENOMIC DNA]</scope>
</reference>
<dbReference type="PANTHER" id="PTHR15225:SF1">
    <property type="entry name" value="INTERFERON-INDUCED 35 KDA PROTEIN"/>
    <property type="match status" value="1"/>
</dbReference>
<organism evidence="3 4">
    <name type="scientific">Channa argus</name>
    <name type="common">Northern snakehead</name>
    <name type="synonym">Ophicephalus argus</name>
    <dbReference type="NCBI Taxonomy" id="215402"/>
    <lineage>
        <taxon>Eukaryota</taxon>
        <taxon>Metazoa</taxon>
        <taxon>Chordata</taxon>
        <taxon>Craniata</taxon>
        <taxon>Vertebrata</taxon>
        <taxon>Euteleostomi</taxon>
        <taxon>Actinopterygii</taxon>
        <taxon>Neopterygii</taxon>
        <taxon>Teleostei</taxon>
        <taxon>Neoteleostei</taxon>
        <taxon>Acanthomorphata</taxon>
        <taxon>Anabantaria</taxon>
        <taxon>Anabantiformes</taxon>
        <taxon>Channoidei</taxon>
        <taxon>Channidae</taxon>
        <taxon>Channa</taxon>
    </lineage>
</organism>
<dbReference type="PANTHER" id="PTHR15225">
    <property type="entry name" value="INTERFERON-INDUCED PROTEIN 35/NMI N-MYC/STAT INTERACTING PROTEIN"/>
    <property type="match status" value="1"/>
</dbReference>
<evidence type="ECO:0000313" key="4">
    <source>
        <dbReference type="Proteomes" id="UP000503349"/>
    </source>
</evidence>
<evidence type="ECO:0000259" key="2">
    <source>
        <dbReference type="Pfam" id="PF07292"/>
    </source>
</evidence>
<reference evidence="3 4" key="1">
    <citation type="submission" date="2019-02" db="EMBL/GenBank/DDBJ databases">
        <title>Opniocepnalus argus genome.</title>
        <authorList>
            <person name="Zhou C."/>
            <person name="Xiao S."/>
        </authorList>
    </citation>
    <scope>NUCLEOTIDE SEQUENCE [LARGE SCALE GENOMIC DNA]</scope>
    <source>
        <strain evidence="3">OARG1902GOOAL</strain>
        <tissue evidence="3">Muscle</tissue>
    </source>
</reference>
<gene>
    <name evidence="3" type="ORF">EXN66_Car015492</name>
</gene>
<dbReference type="EMBL" id="CM015726">
    <property type="protein sequence ID" value="KAF3699805.1"/>
    <property type="molecule type" value="Genomic_DNA"/>
</dbReference>
<protein>
    <submittedName>
        <fullName evidence="3">Interferon-induced 35 kDa protein-like protein</fullName>
    </submittedName>
</protein>
<evidence type="ECO:0000256" key="1">
    <source>
        <dbReference type="SAM" id="Coils"/>
    </source>
</evidence>
<feature type="coiled-coil region" evidence="1">
    <location>
        <begin position="40"/>
        <end position="74"/>
    </location>
</feature>
<dbReference type="GO" id="GO:0005634">
    <property type="term" value="C:nucleus"/>
    <property type="evidence" value="ECO:0007669"/>
    <property type="project" value="TreeGrafter"/>
</dbReference>
<dbReference type="Proteomes" id="UP000503349">
    <property type="component" value="Chromosome 15"/>
</dbReference>
<dbReference type="InterPro" id="IPR009909">
    <property type="entry name" value="Nmi/IFP35_dom"/>
</dbReference>
<feature type="coiled-coil region" evidence="1">
    <location>
        <begin position="100"/>
        <end position="148"/>
    </location>
</feature>
<dbReference type="Pfam" id="PF07292">
    <property type="entry name" value="NID"/>
    <property type="match status" value="2"/>
</dbReference>
<sequence length="399" mass="45441">MKLSFKLTRCETYCLIVYEFLQATFTMSSDEDFSLVVDNVQQSQDTLEGTKALIAKYKKQYDQLLQEHNELCNATDEQRNLAQQFKKRAEKLAKTIAVDQQSYKEQIGNEKAKLRCLKEELTDLVGQIQRAQAALEEEEATNQHLREQSEVFSAVPEKELVFTGLTLDAADKQRFQMKSHIVYPMAEGTALVTFEEEDVAQNILRLKTHRVGLGEECRITVEARPVQLMVPTLVEIDSEICPRRILLSNLPKMDTETMLNRLEIHFSKSKNGGGEVEDCEMLTDTGTVVITFLENNIARHLTDKEYHEVMLKEKHRVRATPFLNGNITNLKTKMSMSSRTVLLTGIPDVMDRDILQDLLEIHFQKNSNGGGEIEAFLYNPIGEQTSAVFKGISPKTEEK</sequence>
<evidence type="ECO:0000313" key="3">
    <source>
        <dbReference type="EMBL" id="KAF3699805.1"/>
    </source>
</evidence>
<accession>A0A6G1QB81</accession>
<name>A0A6G1QB81_CHAAH</name>
<keyword evidence="1" id="KW-0175">Coiled coil</keyword>
<dbReference type="InterPro" id="IPR012677">
    <property type="entry name" value="Nucleotide-bd_a/b_plait_sf"/>
</dbReference>
<dbReference type="Gene3D" id="3.30.70.330">
    <property type="match status" value="1"/>
</dbReference>